<proteinExistence type="predicted"/>
<evidence type="ECO:0000313" key="2">
    <source>
        <dbReference type="EMBL" id="KAK2809139.1"/>
    </source>
</evidence>
<organism evidence="2 3">
    <name type="scientific">Channa striata</name>
    <name type="common">Snakehead murrel</name>
    <name type="synonym">Ophicephalus striatus</name>
    <dbReference type="NCBI Taxonomy" id="64152"/>
    <lineage>
        <taxon>Eukaryota</taxon>
        <taxon>Metazoa</taxon>
        <taxon>Chordata</taxon>
        <taxon>Craniata</taxon>
        <taxon>Vertebrata</taxon>
        <taxon>Euteleostomi</taxon>
        <taxon>Actinopterygii</taxon>
        <taxon>Neopterygii</taxon>
        <taxon>Teleostei</taxon>
        <taxon>Neoteleostei</taxon>
        <taxon>Acanthomorphata</taxon>
        <taxon>Anabantaria</taxon>
        <taxon>Anabantiformes</taxon>
        <taxon>Channoidei</taxon>
        <taxon>Channidae</taxon>
        <taxon>Channa</taxon>
    </lineage>
</organism>
<accession>A0AA88IXN4</accession>
<evidence type="ECO:0000313" key="3">
    <source>
        <dbReference type="Proteomes" id="UP001187415"/>
    </source>
</evidence>
<keyword evidence="3" id="KW-1185">Reference proteome</keyword>
<comment type="caution">
    <text evidence="2">The sequence shown here is derived from an EMBL/GenBank/DDBJ whole genome shotgun (WGS) entry which is preliminary data.</text>
</comment>
<feature type="compositionally biased region" description="Basic residues" evidence="1">
    <location>
        <begin position="117"/>
        <end position="132"/>
    </location>
</feature>
<gene>
    <name evidence="2" type="ORF">Q5P01_000576</name>
</gene>
<evidence type="ECO:0000256" key="1">
    <source>
        <dbReference type="SAM" id="MobiDB-lite"/>
    </source>
</evidence>
<dbReference type="AlphaFoldDB" id="A0AA88IXN4"/>
<protein>
    <submittedName>
        <fullName evidence="2">Uncharacterized protein</fullName>
    </submittedName>
</protein>
<sequence>MVALCLAFGGLREKLGHSENCEPLPIRGPGRTRPPGKDEKSLRWMHLTAKVKSVYEQGVEEDVVTSVYPEPQNHGRIASSSIMSADVLIRHDLILPEETTRSRLPMGSQRESPGAGRGRKGFRLSPRKRHPSSSHGEAVLGRSEASSAPRGRTRISES</sequence>
<feature type="region of interest" description="Disordered" evidence="1">
    <location>
        <begin position="96"/>
        <end position="158"/>
    </location>
</feature>
<reference evidence="2" key="1">
    <citation type="submission" date="2023-07" db="EMBL/GenBank/DDBJ databases">
        <title>Chromosome-level Genome Assembly of Striped Snakehead (Channa striata).</title>
        <authorList>
            <person name="Liu H."/>
        </authorList>
    </citation>
    <scope>NUCLEOTIDE SEQUENCE</scope>
    <source>
        <strain evidence="2">Gz</strain>
        <tissue evidence="2">Muscle</tissue>
    </source>
</reference>
<name>A0AA88IXN4_CHASR</name>
<dbReference type="EMBL" id="JAUPFM010000342">
    <property type="protein sequence ID" value="KAK2809139.1"/>
    <property type="molecule type" value="Genomic_DNA"/>
</dbReference>
<dbReference type="Proteomes" id="UP001187415">
    <property type="component" value="Unassembled WGS sequence"/>
</dbReference>